<evidence type="ECO:0000313" key="2">
    <source>
        <dbReference type="Proteomes" id="UP001144347"/>
    </source>
</evidence>
<gene>
    <name evidence="1" type="ORF">O0955_05955</name>
</gene>
<reference evidence="1" key="1">
    <citation type="submission" date="2022-12" db="EMBL/GenBank/DDBJ databases">
        <title>Genome sequence of HCMS5-2.</title>
        <authorList>
            <person name="Woo H."/>
        </authorList>
    </citation>
    <scope>NUCLEOTIDE SEQUENCE</scope>
    <source>
        <strain evidence="1">HCMS5-2</strain>
    </source>
</reference>
<dbReference type="RefSeq" id="WP_269426626.1">
    <property type="nucleotide sequence ID" value="NZ_JAPWGM010000002.1"/>
</dbReference>
<name>A0ABT4L6J6_9SPHI</name>
<comment type="caution">
    <text evidence="1">The sequence shown here is derived from an EMBL/GenBank/DDBJ whole genome shotgun (WGS) entry which is preliminary data.</text>
</comment>
<dbReference type="EMBL" id="JAPWGM010000002">
    <property type="protein sequence ID" value="MCZ4243546.1"/>
    <property type="molecule type" value="Genomic_DNA"/>
</dbReference>
<keyword evidence="2" id="KW-1185">Reference proteome</keyword>
<proteinExistence type="predicted"/>
<accession>A0ABT4L6J6</accession>
<organism evidence="1 2">
    <name type="scientific">Pedobacter punctiformis</name>
    <dbReference type="NCBI Taxonomy" id="3004097"/>
    <lineage>
        <taxon>Bacteria</taxon>
        <taxon>Pseudomonadati</taxon>
        <taxon>Bacteroidota</taxon>
        <taxon>Sphingobacteriia</taxon>
        <taxon>Sphingobacteriales</taxon>
        <taxon>Sphingobacteriaceae</taxon>
        <taxon>Pedobacter</taxon>
    </lineage>
</organism>
<dbReference type="Proteomes" id="UP001144347">
    <property type="component" value="Unassembled WGS sequence"/>
</dbReference>
<sequence length="219" mass="24581">MQLSIFSTPTNPEPQDRNLSICLIEAAHYVMALNFTDEFSLLYITLNHNERSAKGGFRFVRNGHLKMHPTVYDHLALISISGICAATINTHGLELVTLEHNRFPIDSTLLVMANCEEDYANFKRLVSPISRHFLLSAREVQWSSMLAAFNFFVAPGVWESVQFIANLLITGPEDKLMHPDILTALKVTNNYSALCIAMDQLRALRYPLSKAALKVSITS</sequence>
<evidence type="ECO:0000313" key="1">
    <source>
        <dbReference type="EMBL" id="MCZ4243546.1"/>
    </source>
</evidence>
<protein>
    <submittedName>
        <fullName evidence="1">Uncharacterized protein</fullName>
    </submittedName>
</protein>